<evidence type="ECO:0000256" key="3">
    <source>
        <dbReference type="ARBA" id="ARBA00031870"/>
    </source>
</evidence>
<evidence type="ECO:0000313" key="7">
    <source>
        <dbReference type="Proteomes" id="UP000019102"/>
    </source>
</evidence>
<protein>
    <recommendedName>
        <fullName evidence="3">RNA pseudouridylate synthase</fullName>
    </recommendedName>
    <alternativeName>
        <fullName evidence="4">RNA-uridine isomerase</fullName>
    </alternativeName>
</protein>
<evidence type="ECO:0000259" key="5">
    <source>
        <dbReference type="Pfam" id="PF00849"/>
    </source>
</evidence>
<evidence type="ECO:0000313" key="6">
    <source>
        <dbReference type="EMBL" id="GAE91711.1"/>
    </source>
</evidence>
<dbReference type="GO" id="GO:0009982">
    <property type="term" value="F:pseudouridine synthase activity"/>
    <property type="evidence" value="ECO:0007669"/>
    <property type="project" value="InterPro"/>
</dbReference>
<evidence type="ECO:0000256" key="4">
    <source>
        <dbReference type="ARBA" id="ARBA00033164"/>
    </source>
</evidence>
<dbReference type="InterPro" id="IPR006145">
    <property type="entry name" value="PsdUridine_synth_RsuA/RluA"/>
</dbReference>
<dbReference type="Proteomes" id="UP000019102">
    <property type="component" value="Unassembled WGS sequence"/>
</dbReference>
<dbReference type="GO" id="GO:0000455">
    <property type="term" value="P:enzyme-directed rRNA pseudouridine synthesis"/>
    <property type="evidence" value="ECO:0007669"/>
    <property type="project" value="TreeGrafter"/>
</dbReference>
<sequence length="139" mass="15973">MKRAYKAIVHGDIPHDYGTIDAPIGRSEKDRQLMGVTEKGKDAVTNFEVIERLHGKFTYVKCILETGRTHQIRVHMKYIGYPIVGDPKYGQRKSIDVQGQALHAYHLQLEHPVTKETLEFEAPLPAKFEKVLENIRKSY</sequence>
<gene>
    <name evidence="6" type="ORF">JCM21714_666</name>
</gene>
<dbReference type="SUPFAM" id="SSF55120">
    <property type="entry name" value="Pseudouridine synthase"/>
    <property type="match status" value="1"/>
</dbReference>
<dbReference type="PANTHER" id="PTHR21600">
    <property type="entry name" value="MITOCHONDRIAL RNA PSEUDOURIDINE SYNTHASE"/>
    <property type="match status" value="1"/>
</dbReference>
<dbReference type="EMBL" id="BAVS01000001">
    <property type="protein sequence ID" value="GAE91711.1"/>
    <property type="molecule type" value="Genomic_DNA"/>
</dbReference>
<reference evidence="6 7" key="1">
    <citation type="journal article" date="2014" name="Genome Announc.">
        <title>Draft Genome Sequence of the Boron-Tolerant and Moderately Halotolerant Bacterium Gracilibacillus boraciitolerans JCM 21714T.</title>
        <authorList>
            <person name="Ahmed I."/>
            <person name="Oshima K."/>
            <person name="Suda W."/>
            <person name="Kitamura K."/>
            <person name="Iida T."/>
            <person name="Ohmori Y."/>
            <person name="Fujiwara T."/>
            <person name="Hattori M."/>
            <person name="Ohkuma M."/>
        </authorList>
    </citation>
    <scope>NUCLEOTIDE SEQUENCE [LARGE SCALE GENOMIC DNA]</scope>
    <source>
        <strain evidence="6 7">JCM 21714</strain>
    </source>
</reference>
<dbReference type="AlphaFoldDB" id="W4VEV9"/>
<dbReference type="eggNOG" id="COG0564">
    <property type="taxonomic scope" value="Bacteria"/>
</dbReference>
<accession>W4VEV9</accession>
<comment type="similarity">
    <text evidence="2">Belongs to the pseudouridine synthase RluA family.</text>
</comment>
<keyword evidence="7" id="KW-1185">Reference proteome</keyword>
<comment type="catalytic activity">
    <reaction evidence="1">
        <text>a uridine in RNA = a pseudouridine in RNA</text>
        <dbReference type="Rhea" id="RHEA:48348"/>
        <dbReference type="Rhea" id="RHEA-COMP:12068"/>
        <dbReference type="Rhea" id="RHEA-COMP:12069"/>
        <dbReference type="ChEBI" id="CHEBI:65314"/>
        <dbReference type="ChEBI" id="CHEBI:65315"/>
    </reaction>
</comment>
<dbReference type="Gene3D" id="3.30.2350.10">
    <property type="entry name" value="Pseudouridine synthase"/>
    <property type="match status" value="1"/>
</dbReference>
<dbReference type="PANTHER" id="PTHR21600:SF44">
    <property type="entry name" value="RIBOSOMAL LARGE SUBUNIT PSEUDOURIDINE SYNTHASE D"/>
    <property type="match status" value="1"/>
</dbReference>
<evidence type="ECO:0000256" key="2">
    <source>
        <dbReference type="ARBA" id="ARBA00010876"/>
    </source>
</evidence>
<dbReference type="InterPro" id="IPR050188">
    <property type="entry name" value="RluA_PseudoU_synthase"/>
</dbReference>
<dbReference type="STRING" id="1298598.JCM21714_666"/>
<organism evidence="6 7">
    <name type="scientific">Gracilibacillus boraciitolerans JCM 21714</name>
    <dbReference type="NCBI Taxonomy" id="1298598"/>
    <lineage>
        <taxon>Bacteria</taxon>
        <taxon>Bacillati</taxon>
        <taxon>Bacillota</taxon>
        <taxon>Bacilli</taxon>
        <taxon>Bacillales</taxon>
        <taxon>Bacillaceae</taxon>
        <taxon>Gracilibacillus</taxon>
    </lineage>
</organism>
<proteinExistence type="inferred from homology"/>
<dbReference type="Pfam" id="PF00849">
    <property type="entry name" value="PseudoU_synth_2"/>
    <property type="match status" value="1"/>
</dbReference>
<dbReference type="GO" id="GO:0003723">
    <property type="term" value="F:RNA binding"/>
    <property type="evidence" value="ECO:0007669"/>
    <property type="project" value="InterPro"/>
</dbReference>
<dbReference type="CDD" id="cd02869">
    <property type="entry name" value="PseudoU_synth_RluA_like"/>
    <property type="match status" value="1"/>
</dbReference>
<dbReference type="InterPro" id="IPR020103">
    <property type="entry name" value="PsdUridine_synth_cat_dom_sf"/>
</dbReference>
<comment type="caution">
    <text evidence="6">The sequence shown here is derived from an EMBL/GenBank/DDBJ whole genome shotgun (WGS) entry which is preliminary data.</text>
</comment>
<dbReference type="GO" id="GO:0140098">
    <property type="term" value="F:catalytic activity, acting on RNA"/>
    <property type="evidence" value="ECO:0007669"/>
    <property type="project" value="UniProtKB-ARBA"/>
</dbReference>
<feature type="domain" description="Pseudouridine synthase RsuA/RluA-like" evidence="5">
    <location>
        <begin position="1"/>
        <end position="77"/>
    </location>
</feature>
<evidence type="ECO:0000256" key="1">
    <source>
        <dbReference type="ARBA" id="ARBA00000073"/>
    </source>
</evidence>
<name>W4VEV9_9BACI</name>